<evidence type="ECO:0008006" key="10">
    <source>
        <dbReference type="Google" id="ProtNLM"/>
    </source>
</evidence>
<evidence type="ECO:0000256" key="1">
    <source>
        <dbReference type="ARBA" id="ARBA00004141"/>
    </source>
</evidence>
<evidence type="ECO:0000313" key="9">
    <source>
        <dbReference type="Proteomes" id="UP000320333"/>
    </source>
</evidence>
<dbReference type="SUPFAM" id="SSF81321">
    <property type="entry name" value="Family A G protein-coupled receptor-like"/>
    <property type="match status" value="1"/>
</dbReference>
<dbReference type="OrthoDB" id="2122879at2759"/>
<dbReference type="InterPro" id="IPR017981">
    <property type="entry name" value="GPCR_2-like_7TM"/>
</dbReference>
<accession>A0A507D9Z8</accession>
<feature type="transmembrane region" description="Helical" evidence="5">
    <location>
        <begin position="12"/>
        <end position="33"/>
    </location>
</feature>
<feature type="transmembrane region" description="Helical" evidence="5">
    <location>
        <begin position="122"/>
        <end position="143"/>
    </location>
</feature>
<comment type="subcellular location">
    <subcellularLocation>
        <location evidence="1">Membrane</location>
        <topology evidence="1">Multi-pass membrane protein</topology>
    </subcellularLocation>
</comment>
<dbReference type="GO" id="GO:0007166">
    <property type="term" value="P:cell surface receptor signaling pathway"/>
    <property type="evidence" value="ECO:0007669"/>
    <property type="project" value="InterPro"/>
</dbReference>
<dbReference type="PROSITE" id="PS50261">
    <property type="entry name" value="G_PROTEIN_RECEP_F2_4"/>
    <property type="match status" value="1"/>
</dbReference>
<evidence type="ECO:0000256" key="3">
    <source>
        <dbReference type="ARBA" id="ARBA00022989"/>
    </source>
</evidence>
<dbReference type="EMBL" id="QEAP01001261">
    <property type="protein sequence ID" value="TPX48374.1"/>
    <property type="molecule type" value="Genomic_DNA"/>
</dbReference>
<dbReference type="Proteomes" id="UP000320333">
    <property type="component" value="Unassembled WGS sequence"/>
</dbReference>
<reference evidence="8 9" key="1">
    <citation type="journal article" date="2019" name="Sci. Rep.">
        <title>Comparative genomics of chytrid fungi reveal insights into the obligate biotrophic and pathogenic lifestyle of Synchytrium endobioticum.</title>
        <authorList>
            <person name="van de Vossenberg B.T.L.H."/>
            <person name="Warris S."/>
            <person name="Nguyen H.D.T."/>
            <person name="van Gent-Pelzer M.P.E."/>
            <person name="Joly D.L."/>
            <person name="van de Geest H.C."/>
            <person name="Bonants P.J.M."/>
            <person name="Smith D.S."/>
            <person name="Levesque C.A."/>
            <person name="van der Lee T.A.J."/>
        </authorList>
    </citation>
    <scope>NUCLEOTIDE SEQUENCE [LARGE SCALE GENOMIC DNA]</scope>
    <source>
        <strain evidence="8 9">CBS 675.73</strain>
    </source>
</reference>
<dbReference type="AlphaFoldDB" id="A0A507D9Z8"/>
<proteinExistence type="predicted"/>
<feature type="transmembrane region" description="Helical" evidence="5">
    <location>
        <begin position="82"/>
        <end position="110"/>
    </location>
</feature>
<organism evidence="8 9">
    <name type="scientific">Chytriomyces confervae</name>
    <dbReference type="NCBI Taxonomy" id="246404"/>
    <lineage>
        <taxon>Eukaryota</taxon>
        <taxon>Fungi</taxon>
        <taxon>Fungi incertae sedis</taxon>
        <taxon>Chytridiomycota</taxon>
        <taxon>Chytridiomycota incertae sedis</taxon>
        <taxon>Chytridiomycetes</taxon>
        <taxon>Chytridiales</taxon>
        <taxon>Chytriomycetaceae</taxon>
        <taxon>Chytriomyces</taxon>
    </lineage>
</organism>
<feature type="transmembrane region" description="Helical" evidence="5">
    <location>
        <begin position="171"/>
        <end position="195"/>
    </location>
</feature>
<evidence type="ECO:0000256" key="4">
    <source>
        <dbReference type="ARBA" id="ARBA00023136"/>
    </source>
</evidence>
<keyword evidence="4 5" id="KW-0472">Membrane</keyword>
<dbReference type="STRING" id="246404.A0A507D9Z8"/>
<feature type="domain" description="G-protein coupled receptors family 2 profile 2" evidence="6">
    <location>
        <begin position="10"/>
        <end position="233"/>
    </location>
</feature>
<evidence type="ECO:0000259" key="6">
    <source>
        <dbReference type="PROSITE" id="PS50261"/>
    </source>
</evidence>
<dbReference type="GO" id="GO:0005886">
    <property type="term" value="C:plasma membrane"/>
    <property type="evidence" value="ECO:0007669"/>
    <property type="project" value="TreeGrafter"/>
</dbReference>
<feature type="transmembrane region" description="Helical" evidence="5">
    <location>
        <begin position="40"/>
        <end position="62"/>
    </location>
</feature>
<dbReference type="GO" id="GO:0004930">
    <property type="term" value="F:G protein-coupled receptor activity"/>
    <property type="evidence" value="ECO:0007669"/>
    <property type="project" value="TreeGrafter"/>
</dbReference>
<dbReference type="PROSITE" id="PS50262">
    <property type="entry name" value="G_PROTEIN_RECEP_F1_2"/>
    <property type="match status" value="1"/>
</dbReference>
<protein>
    <recommendedName>
        <fullName evidence="10">G-protein coupled receptors family 2 profile 2 domain-containing protein</fullName>
    </recommendedName>
</protein>
<keyword evidence="2 5" id="KW-0812">Transmembrane</keyword>
<feature type="domain" description="G-protein coupled receptors family 1 profile" evidence="7">
    <location>
        <begin position="24"/>
        <end position="242"/>
    </location>
</feature>
<dbReference type="InterPro" id="IPR017452">
    <property type="entry name" value="GPCR_Rhodpsn_7TM"/>
</dbReference>
<dbReference type="Gene3D" id="1.20.1070.10">
    <property type="entry name" value="Rhodopsin 7-helix transmembrane proteins"/>
    <property type="match status" value="1"/>
</dbReference>
<evidence type="ECO:0000259" key="7">
    <source>
        <dbReference type="PROSITE" id="PS50262"/>
    </source>
</evidence>
<feature type="transmembrane region" description="Helical" evidence="5">
    <location>
        <begin position="218"/>
        <end position="235"/>
    </location>
</feature>
<keyword evidence="9" id="KW-1185">Reference proteome</keyword>
<comment type="caution">
    <text evidence="8">The sequence shown here is derived from an EMBL/GenBank/DDBJ whole genome shotgun (WGS) entry which is preliminary data.</text>
</comment>
<gene>
    <name evidence="8" type="ORF">CcCBS67573_g10209</name>
</gene>
<keyword evidence="3 5" id="KW-1133">Transmembrane helix</keyword>
<dbReference type="PANTHER" id="PTHR23112:SF0">
    <property type="entry name" value="TRANSMEMBRANE PROTEIN 116"/>
    <property type="match status" value="1"/>
</dbReference>
<sequence>MPDFTHDPALQACMHIISSLSIAACLAVFVTLFRDIKLQTTVNLIICMSVFCDLFLSVAFAFGTTPLTGYDTNVAESIIPCYVQGVTIHFMFMASTAWNALIPLHCFLLLRNDGTADPNQNLAYYHIYAWGMGTLCTVMLFIVQKAKGGYIIGNAVLECWIASEFAEYRIYLFYMFLWIQLVAMIVLYGLVFYTVKSTSEVSSNLANSDAISRGMKRMLYKAVMITIGFAVTWAPASVCRILVPAHGLVDSLIFLVFAHTRQKPTYKQTSSSGNSSREAYGGQLSLSEQSKMAQQIEMNRLSGGGGGGGGGYN</sequence>
<dbReference type="GO" id="GO:0007189">
    <property type="term" value="P:adenylate cyclase-activating G protein-coupled receptor signaling pathway"/>
    <property type="evidence" value="ECO:0007669"/>
    <property type="project" value="TreeGrafter"/>
</dbReference>
<evidence type="ECO:0000256" key="2">
    <source>
        <dbReference type="ARBA" id="ARBA00022692"/>
    </source>
</evidence>
<dbReference type="Pfam" id="PF05462">
    <property type="entry name" value="Dicty_CAR"/>
    <property type="match status" value="1"/>
</dbReference>
<dbReference type="PANTHER" id="PTHR23112">
    <property type="entry name" value="G PROTEIN-COUPLED RECEPTOR 157-RELATED"/>
    <property type="match status" value="1"/>
</dbReference>
<evidence type="ECO:0000313" key="8">
    <source>
        <dbReference type="EMBL" id="TPX48374.1"/>
    </source>
</evidence>
<name>A0A507D9Z8_9FUNG</name>
<evidence type="ECO:0000256" key="5">
    <source>
        <dbReference type="SAM" id="Phobius"/>
    </source>
</evidence>